<reference evidence="1" key="1">
    <citation type="submission" date="2019-12" db="EMBL/GenBank/DDBJ databases">
        <title>Genome sequencing and annotation of Brassica cretica.</title>
        <authorList>
            <person name="Studholme D.J."/>
            <person name="Sarris P."/>
        </authorList>
    </citation>
    <scope>NUCLEOTIDE SEQUENCE</scope>
    <source>
        <strain evidence="1">PFS-109/04</strain>
        <tissue evidence="1">Leaf</tissue>
    </source>
</reference>
<gene>
    <name evidence="1" type="ORF">F2Q69_00017642</name>
</gene>
<comment type="caution">
    <text evidence="1">The sequence shown here is derived from an EMBL/GenBank/DDBJ whole genome shotgun (WGS) entry which is preliminary data.</text>
</comment>
<evidence type="ECO:0000313" key="1">
    <source>
        <dbReference type="EMBL" id="KAF3553036.1"/>
    </source>
</evidence>
<protein>
    <submittedName>
        <fullName evidence="1">Uncharacterized protein</fullName>
    </submittedName>
</protein>
<dbReference type="AlphaFoldDB" id="A0A8S9QIX2"/>
<organism evidence="1 2">
    <name type="scientific">Brassica cretica</name>
    <name type="common">Mustard</name>
    <dbReference type="NCBI Taxonomy" id="69181"/>
    <lineage>
        <taxon>Eukaryota</taxon>
        <taxon>Viridiplantae</taxon>
        <taxon>Streptophyta</taxon>
        <taxon>Embryophyta</taxon>
        <taxon>Tracheophyta</taxon>
        <taxon>Spermatophyta</taxon>
        <taxon>Magnoliopsida</taxon>
        <taxon>eudicotyledons</taxon>
        <taxon>Gunneridae</taxon>
        <taxon>Pentapetalae</taxon>
        <taxon>rosids</taxon>
        <taxon>malvids</taxon>
        <taxon>Brassicales</taxon>
        <taxon>Brassicaceae</taxon>
        <taxon>Brassiceae</taxon>
        <taxon>Brassica</taxon>
    </lineage>
</organism>
<name>A0A8S9QIX2_BRACR</name>
<dbReference type="Proteomes" id="UP000712600">
    <property type="component" value="Unassembled WGS sequence"/>
</dbReference>
<proteinExistence type="predicted"/>
<dbReference type="EMBL" id="QGKX02000996">
    <property type="protein sequence ID" value="KAF3553036.1"/>
    <property type="molecule type" value="Genomic_DNA"/>
</dbReference>
<sequence length="171" mass="19205">MNPATRNLYRAANPTFRLDGTPQVTIPSQVLSLGPENKREYLIGQFHRCSLPPGGLIHAVVNRLWGRSCRIGCRNSLAFMYTPTHGSPFHNAIEQFNVHDVGDGLMSDATANLNMSRGGRPIKPSQKYQDKDWIKIQGKASIKVHELREKSKTDLSAQLQDFKFLIRSDSD</sequence>
<accession>A0A8S9QIX2</accession>
<evidence type="ECO:0000313" key="2">
    <source>
        <dbReference type="Proteomes" id="UP000712600"/>
    </source>
</evidence>